<dbReference type="InterPro" id="IPR021309">
    <property type="entry name" value="YgaP-like_TM"/>
</dbReference>
<evidence type="ECO:0000313" key="5">
    <source>
        <dbReference type="Proteomes" id="UP000037729"/>
    </source>
</evidence>
<dbReference type="AlphaFoldDB" id="A0A0N0BPK0"/>
<keyword evidence="1" id="KW-0812">Transmembrane</keyword>
<keyword evidence="1" id="KW-0472">Membrane</keyword>
<proteinExistence type="predicted"/>
<dbReference type="OrthoDB" id="100832at2157"/>
<gene>
    <name evidence="3" type="ORF">AMS69_09050</name>
    <name evidence="4" type="ORF">GOC83_17455</name>
</gene>
<dbReference type="Proteomes" id="UP000037729">
    <property type="component" value="Unassembled WGS sequence"/>
</dbReference>
<dbReference type="Proteomes" id="UP000610611">
    <property type="component" value="Unassembled WGS sequence"/>
</dbReference>
<dbReference type="Pfam" id="PF11127">
    <property type="entry name" value="YgaP-like_TM"/>
    <property type="match status" value="1"/>
</dbReference>
<dbReference type="EMBL" id="WOWB01000003">
    <property type="protein sequence ID" value="NLV07921.1"/>
    <property type="molecule type" value="Genomic_DNA"/>
</dbReference>
<feature type="domain" description="Inner membrane protein YgaP-like transmembrane" evidence="2">
    <location>
        <begin position="1"/>
        <end position="70"/>
    </location>
</feature>
<dbReference type="PATRIC" id="fig|1705562.3.peg.2902"/>
<evidence type="ECO:0000256" key="1">
    <source>
        <dbReference type="SAM" id="Phobius"/>
    </source>
</evidence>
<name>A0A0N0BPK0_9EURY</name>
<evidence type="ECO:0000313" key="3">
    <source>
        <dbReference type="EMBL" id="KOX94050.1"/>
    </source>
</evidence>
<protein>
    <submittedName>
        <fullName evidence="4">DUF2892 domain-containing protein</fullName>
    </submittedName>
</protein>
<comment type="caution">
    <text evidence="3">The sequence shown here is derived from an EMBL/GenBank/DDBJ whole genome shotgun (WGS) entry which is preliminary data.</text>
</comment>
<keyword evidence="1" id="KW-1133">Transmembrane helix</keyword>
<feature type="transmembrane region" description="Helical" evidence="1">
    <location>
        <begin position="12"/>
        <end position="31"/>
    </location>
</feature>
<accession>A0A0N0BPK0</accession>
<dbReference type="EMBL" id="LIUF01000002">
    <property type="protein sequence ID" value="KOX94050.1"/>
    <property type="molecule type" value="Genomic_DNA"/>
</dbReference>
<sequence>MERNVGSTDKTARILIGALAGLLSLGILASAVPLPAILAPVLGFASVLLLVTGVTGFCGLYGLLGIDTCSVDTR</sequence>
<reference evidence="4" key="2">
    <citation type="submission" date="2019-12" db="EMBL/GenBank/DDBJ databases">
        <title>The whole-genome sequencing of Haloarcula japonica strain pws8.</title>
        <authorList>
            <person name="Verma D.K."/>
            <person name="Gopal K."/>
            <person name="Prasad E.S."/>
        </authorList>
    </citation>
    <scope>NUCLEOTIDE SEQUENCE</scope>
    <source>
        <strain evidence="4">Pws8</strain>
    </source>
</reference>
<dbReference type="RefSeq" id="WP_053967725.1">
    <property type="nucleotide sequence ID" value="NZ_JAWJXX010000002.1"/>
</dbReference>
<organism evidence="3 5">
    <name type="scientific">Haloarcula rubripromontorii</name>
    <dbReference type="NCBI Taxonomy" id="1705562"/>
    <lineage>
        <taxon>Archaea</taxon>
        <taxon>Methanobacteriati</taxon>
        <taxon>Methanobacteriota</taxon>
        <taxon>Stenosarchaea group</taxon>
        <taxon>Halobacteria</taxon>
        <taxon>Halobacteriales</taxon>
        <taxon>Haloarculaceae</taxon>
        <taxon>Haloarcula</taxon>
    </lineage>
</organism>
<feature type="transmembrane region" description="Helical" evidence="1">
    <location>
        <begin position="37"/>
        <end position="64"/>
    </location>
</feature>
<reference evidence="3 5" key="1">
    <citation type="submission" date="2015-08" db="EMBL/GenBank/DDBJ databases">
        <title>Genomes of Isolates from Cabo Rojo, PR.</title>
        <authorList>
            <person name="Sanchez-Nieves R.L."/>
            <person name="Montalvo-Rodriguez R."/>
        </authorList>
    </citation>
    <scope>NUCLEOTIDE SEQUENCE [LARGE SCALE GENOMIC DNA]</scope>
    <source>
        <strain evidence="3 5">SL3</strain>
    </source>
</reference>
<evidence type="ECO:0000259" key="2">
    <source>
        <dbReference type="Pfam" id="PF11127"/>
    </source>
</evidence>
<keyword evidence="5" id="KW-1185">Reference proteome</keyword>
<evidence type="ECO:0000313" key="4">
    <source>
        <dbReference type="EMBL" id="NLV07921.1"/>
    </source>
</evidence>